<dbReference type="Pfam" id="PF00172">
    <property type="entry name" value="Zn_clus"/>
    <property type="match status" value="1"/>
</dbReference>
<gene>
    <name evidence="8" type="ORF">CLO192961_LOCUS154813</name>
</gene>
<sequence length="253" mass="28091">MKYAGGRQETRKKPRIAARGGRKVKTGCLTCKIRHKKCDESKLACLECTRAGWKCDFAQLPPPVAPPVDLTRRPLSLSLAYNHYVSTSLNLDGFHMDYFRVVCAPEISLYFGQPIWETLILQAAASEPTIYHAALAIGALGKSRYCPRTDPADSATRYSLQQYGLAIRALQNCWDTSSQILELSVLASIVFVVVEMHLGLSSQAELHARAACALIRSPTGVRLHNHSLLHSSASCLQGQLDSFYVFHRQQEMN</sequence>
<proteinExistence type="predicted"/>
<evidence type="ECO:0000256" key="3">
    <source>
        <dbReference type="ARBA" id="ARBA00023015"/>
    </source>
</evidence>
<keyword evidence="6" id="KW-0539">Nucleus</keyword>
<evidence type="ECO:0000256" key="4">
    <source>
        <dbReference type="ARBA" id="ARBA00023125"/>
    </source>
</evidence>
<dbReference type="InterPro" id="IPR021858">
    <property type="entry name" value="Fun_TF"/>
</dbReference>
<evidence type="ECO:0000256" key="5">
    <source>
        <dbReference type="ARBA" id="ARBA00023163"/>
    </source>
</evidence>
<protein>
    <recommendedName>
        <fullName evidence="7">Zn(2)-C6 fungal-type domain-containing protein</fullName>
    </recommendedName>
</protein>
<comment type="caution">
    <text evidence="8">The sequence shown here is derived from an EMBL/GenBank/DDBJ whole genome shotgun (WGS) entry which is preliminary data.</text>
</comment>
<dbReference type="InterPro" id="IPR001138">
    <property type="entry name" value="Zn2Cys6_DnaBD"/>
</dbReference>
<dbReference type="Proteomes" id="UP000766486">
    <property type="component" value="Unassembled WGS sequence"/>
</dbReference>
<dbReference type="Gene3D" id="4.10.240.10">
    <property type="entry name" value="Zn(2)-C6 fungal-type DNA-binding domain"/>
    <property type="match status" value="1"/>
</dbReference>
<keyword evidence="3" id="KW-0805">Transcription regulation</keyword>
<keyword evidence="5" id="KW-0804">Transcription</keyword>
<dbReference type="EMBL" id="CABFNS010000729">
    <property type="protein sequence ID" value="VUC25077.1"/>
    <property type="molecule type" value="Genomic_DNA"/>
</dbReference>
<organism evidence="8 9">
    <name type="scientific">Bionectria ochroleuca</name>
    <name type="common">Gliocladium roseum</name>
    <dbReference type="NCBI Taxonomy" id="29856"/>
    <lineage>
        <taxon>Eukaryota</taxon>
        <taxon>Fungi</taxon>
        <taxon>Dikarya</taxon>
        <taxon>Ascomycota</taxon>
        <taxon>Pezizomycotina</taxon>
        <taxon>Sordariomycetes</taxon>
        <taxon>Hypocreomycetidae</taxon>
        <taxon>Hypocreales</taxon>
        <taxon>Bionectriaceae</taxon>
        <taxon>Clonostachys</taxon>
    </lineage>
</organism>
<dbReference type="PANTHER" id="PTHR36206">
    <property type="entry name" value="ASPERCRYPTIN BIOSYNTHESIS CLUSTER-SPECIFIC TRANSCRIPTION REGULATOR ATNN-RELATED"/>
    <property type="match status" value="1"/>
</dbReference>
<dbReference type="PROSITE" id="PS00463">
    <property type="entry name" value="ZN2_CY6_FUNGAL_1"/>
    <property type="match status" value="1"/>
</dbReference>
<keyword evidence="9" id="KW-1185">Reference proteome</keyword>
<keyword evidence="2" id="KW-0862">Zinc</keyword>
<evidence type="ECO:0000259" key="7">
    <source>
        <dbReference type="PROSITE" id="PS50048"/>
    </source>
</evidence>
<dbReference type="SMART" id="SM00066">
    <property type="entry name" value="GAL4"/>
    <property type="match status" value="1"/>
</dbReference>
<keyword evidence="1" id="KW-0479">Metal-binding</keyword>
<keyword evidence="4" id="KW-0238">DNA-binding</keyword>
<name>A0ABY6U3A3_BIOOC</name>
<dbReference type="Pfam" id="PF11951">
    <property type="entry name" value="Fungal_trans_2"/>
    <property type="match status" value="1"/>
</dbReference>
<evidence type="ECO:0000256" key="2">
    <source>
        <dbReference type="ARBA" id="ARBA00022833"/>
    </source>
</evidence>
<dbReference type="PROSITE" id="PS50048">
    <property type="entry name" value="ZN2_CY6_FUNGAL_2"/>
    <property type="match status" value="1"/>
</dbReference>
<dbReference type="PANTHER" id="PTHR36206:SF4">
    <property type="entry name" value="HYPOTHETICAL CONSERVED PROTEIN (EUROFUNG)-RELATED"/>
    <property type="match status" value="1"/>
</dbReference>
<dbReference type="InterPro" id="IPR052360">
    <property type="entry name" value="Transcr_Regulatory_Proteins"/>
</dbReference>
<accession>A0ABY6U3A3</accession>
<evidence type="ECO:0000256" key="1">
    <source>
        <dbReference type="ARBA" id="ARBA00022723"/>
    </source>
</evidence>
<evidence type="ECO:0000313" key="9">
    <source>
        <dbReference type="Proteomes" id="UP000766486"/>
    </source>
</evidence>
<dbReference type="SUPFAM" id="SSF57701">
    <property type="entry name" value="Zn2/Cys6 DNA-binding domain"/>
    <property type="match status" value="1"/>
</dbReference>
<reference evidence="8 9" key="1">
    <citation type="submission" date="2019-06" db="EMBL/GenBank/DDBJ databases">
        <authorList>
            <person name="Broberg M."/>
        </authorList>
    </citation>
    <scope>NUCLEOTIDE SEQUENCE [LARGE SCALE GENOMIC DNA]</scope>
</reference>
<feature type="domain" description="Zn(2)-C6 fungal-type" evidence="7">
    <location>
        <begin position="27"/>
        <end position="57"/>
    </location>
</feature>
<evidence type="ECO:0000313" key="8">
    <source>
        <dbReference type="EMBL" id="VUC25077.1"/>
    </source>
</evidence>
<evidence type="ECO:0000256" key="6">
    <source>
        <dbReference type="ARBA" id="ARBA00023242"/>
    </source>
</evidence>
<dbReference type="InterPro" id="IPR036864">
    <property type="entry name" value="Zn2-C6_fun-type_DNA-bd_sf"/>
</dbReference>